<evidence type="ECO:0000313" key="1">
    <source>
        <dbReference type="EMBL" id="POG72874.1"/>
    </source>
</evidence>
<protein>
    <submittedName>
        <fullName evidence="1">Uncharacterized protein</fullName>
    </submittedName>
</protein>
<comment type="caution">
    <text evidence="1">The sequence shown here is derived from an EMBL/GenBank/DDBJ whole genome shotgun (WGS) entry which is preliminary data.</text>
</comment>
<keyword evidence="2" id="KW-1185">Reference proteome</keyword>
<dbReference type="VEuPathDB" id="FungiDB:RhiirFUN_008954"/>
<name>A0A2P4Q5I8_RHIID</name>
<reference evidence="1 2" key="2">
    <citation type="journal article" date="2018" name="New Phytol.">
        <title>High intraspecific genome diversity in the model arbuscular mycorrhizal symbiont Rhizophagus irregularis.</title>
        <authorList>
            <person name="Chen E.C.H."/>
            <person name="Morin E."/>
            <person name="Beaudet D."/>
            <person name="Noel J."/>
            <person name="Yildirir G."/>
            <person name="Ndikumana S."/>
            <person name="Charron P."/>
            <person name="St-Onge C."/>
            <person name="Giorgi J."/>
            <person name="Kruger M."/>
            <person name="Marton T."/>
            <person name="Ropars J."/>
            <person name="Grigoriev I.V."/>
            <person name="Hainaut M."/>
            <person name="Henrissat B."/>
            <person name="Roux C."/>
            <person name="Martin F."/>
            <person name="Corradi N."/>
        </authorList>
    </citation>
    <scope>NUCLEOTIDE SEQUENCE [LARGE SCALE GENOMIC DNA]</scope>
    <source>
        <strain evidence="1 2">DAOM 197198</strain>
    </source>
</reference>
<gene>
    <name evidence="1" type="ORF">GLOIN_2v1591487</name>
</gene>
<sequence length="187" mass="22281">MTSNEIEERKKIRTCYKLSCFKCHEINYSSWGDWNWDGWQNIEKSNYLSHDNLTKSQQHYLEDDEQLYENFQQNDDQYQYQDDYDEKASQSCQSDQSVFERYSVIRGKEFPYPLTPTRSNRQSPIPGSRGSLFNRQIRVASQIPNLINTDRIEEIVEIIINHNLNNNNLQQITESETIIPYSSINYE</sequence>
<accession>A0A2P4Q5I8</accession>
<evidence type="ECO:0000313" key="2">
    <source>
        <dbReference type="Proteomes" id="UP000018888"/>
    </source>
</evidence>
<dbReference type="AlphaFoldDB" id="A0A2P4Q5I8"/>
<proteinExistence type="predicted"/>
<dbReference type="Proteomes" id="UP000018888">
    <property type="component" value="Unassembled WGS sequence"/>
</dbReference>
<reference evidence="1 2" key="1">
    <citation type="journal article" date="2013" name="Proc. Natl. Acad. Sci. U.S.A.">
        <title>Genome of an arbuscular mycorrhizal fungus provides insight into the oldest plant symbiosis.</title>
        <authorList>
            <person name="Tisserant E."/>
            <person name="Malbreil M."/>
            <person name="Kuo A."/>
            <person name="Kohler A."/>
            <person name="Symeonidi A."/>
            <person name="Balestrini R."/>
            <person name="Charron P."/>
            <person name="Duensing N."/>
            <person name="Frei Dit Frey N."/>
            <person name="Gianinazzi-Pearson V."/>
            <person name="Gilbert L.B."/>
            <person name="Handa Y."/>
            <person name="Herr J.R."/>
            <person name="Hijri M."/>
            <person name="Koul R."/>
            <person name="Kawaguchi M."/>
            <person name="Krajinski F."/>
            <person name="Lammers P.J."/>
            <person name="Masclaux F.G."/>
            <person name="Murat C."/>
            <person name="Morin E."/>
            <person name="Ndikumana S."/>
            <person name="Pagni M."/>
            <person name="Petitpierre D."/>
            <person name="Requena N."/>
            <person name="Rosikiewicz P."/>
            <person name="Riley R."/>
            <person name="Saito K."/>
            <person name="San Clemente H."/>
            <person name="Shapiro H."/>
            <person name="van Tuinen D."/>
            <person name="Becard G."/>
            <person name="Bonfante P."/>
            <person name="Paszkowski U."/>
            <person name="Shachar-Hill Y.Y."/>
            <person name="Tuskan G.A."/>
            <person name="Young P.W."/>
            <person name="Sanders I.R."/>
            <person name="Henrissat B."/>
            <person name="Rensing S.A."/>
            <person name="Grigoriev I.V."/>
            <person name="Corradi N."/>
            <person name="Roux C."/>
            <person name="Martin F."/>
        </authorList>
    </citation>
    <scope>NUCLEOTIDE SEQUENCE [LARGE SCALE GENOMIC DNA]</scope>
    <source>
        <strain evidence="1 2">DAOM 197198</strain>
    </source>
</reference>
<organism evidence="1 2">
    <name type="scientific">Rhizophagus irregularis (strain DAOM 181602 / DAOM 197198 / MUCL 43194)</name>
    <name type="common">Arbuscular mycorrhizal fungus</name>
    <name type="synonym">Glomus intraradices</name>
    <dbReference type="NCBI Taxonomy" id="747089"/>
    <lineage>
        <taxon>Eukaryota</taxon>
        <taxon>Fungi</taxon>
        <taxon>Fungi incertae sedis</taxon>
        <taxon>Mucoromycota</taxon>
        <taxon>Glomeromycotina</taxon>
        <taxon>Glomeromycetes</taxon>
        <taxon>Glomerales</taxon>
        <taxon>Glomeraceae</taxon>
        <taxon>Rhizophagus</taxon>
    </lineage>
</organism>
<dbReference type="EMBL" id="AUPC02000090">
    <property type="protein sequence ID" value="POG72874.1"/>
    <property type="molecule type" value="Genomic_DNA"/>
</dbReference>